<keyword evidence="1" id="KW-0805">Transcription regulation</keyword>
<evidence type="ECO:0000313" key="6">
    <source>
        <dbReference type="EMBL" id="MDI9256897.1"/>
    </source>
</evidence>
<dbReference type="SUPFAM" id="SSF46894">
    <property type="entry name" value="C-terminal effector domain of the bipartite response regulators"/>
    <property type="match status" value="1"/>
</dbReference>
<keyword evidence="4" id="KW-1133">Transmembrane helix</keyword>
<dbReference type="InterPro" id="IPR036388">
    <property type="entry name" value="WH-like_DNA-bd_sf"/>
</dbReference>
<feature type="transmembrane region" description="Helical" evidence="4">
    <location>
        <begin position="38"/>
        <end position="56"/>
    </location>
</feature>
<evidence type="ECO:0000256" key="3">
    <source>
        <dbReference type="ARBA" id="ARBA00023163"/>
    </source>
</evidence>
<evidence type="ECO:0000313" key="7">
    <source>
        <dbReference type="Proteomes" id="UP001230035"/>
    </source>
</evidence>
<proteinExistence type="predicted"/>
<dbReference type="Pfam" id="PF00196">
    <property type="entry name" value="GerE"/>
    <property type="match status" value="1"/>
</dbReference>
<gene>
    <name evidence="6" type="ORF">QHT84_05660</name>
</gene>
<dbReference type="Proteomes" id="UP001230035">
    <property type="component" value="Unassembled WGS sequence"/>
</dbReference>
<name>A0ABT6XPI7_9FLAO</name>
<dbReference type="PRINTS" id="PR00038">
    <property type="entry name" value="HTHLUXR"/>
</dbReference>
<accession>A0ABT6XPI7</accession>
<keyword evidence="7" id="KW-1185">Reference proteome</keyword>
<organism evidence="6 7">
    <name type="scientific">Flavobacterium sedimenticola</name>
    <dbReference type="NCBI Taxonomy" id="3043286"/>
    <lineage>
        <taxon>Bacteria</taxon>
        <taxon>Pseudomonadati</taxon>
        <taxon>Bacteroidota</taxon>
        <taxon>Flavobacteriia</taxon>
        <taxon>Flavobacteriales</taxon>
        <taxon>Flavobacteriaceae</taxon>
        <taxon>Flavobacterium</taxon>
    </lineage>
</organism>
<evidence type="ECO:0000256" key="4">
    <source>
        <dbReference type="SAM" id="Phobius"/>
    </source>
</evidence>
<dbReference type="PANTHER" id="PTHR44688">
    <property type="entry name" value="DNA-BINDING TRANSCRIPTIONAL ACTIVATOR DEVR_DOSR"/>
    <property type="match status" value="1"/>
</dbReference>
<dbReference type="PANTHER" id="PTHR44688:SF16">
    <property type="entry name" value="DNA-BINDING TRANSCRIPTIONAL ACTIVATOR DEVR_DOSR"/>
    <property type="match status" value="1"/>
</dbReference>
<evidence type="ECO:0000259" key="5">
    <source>
        <dbReference type="PROSITE" id="PS50043"/>
    </source>
</evidence>
<dbReference type="CDD" id="cd06170">
    <property type="entry name" value="LuxR_C_like"/>
    <property type="match status" value="1"/>
</dbReference>
<reference evidence="6 7" key="1">
    <citation type="submission" date="2023-05" db="EMBL/GenBank/DDBJ databases">
        <title>Flavobacterium sedimenti sp. nov., isolated from the sediment.</title>
        <authorList>
            <person name="Wu N."/>
        </authorList>
    </citation>
    <scope>NUCLEOTIDE SEQUENCE [LARGE SCALE GENOMIC DNA]</scope>
    <source>
        <strain evidence="6 7">YZ-48</strain>
    </source>
</reference>
<keyword evidence="3" id="KW-0804">Transcription</keyword>
<comment type="caution">
    <text evidence="6">The sequence shown here is derived from an EMBL/GenBank/DDBJ whole genome shotgun (WGS) entry which is preliminary data.</text>
</comment>
<dbReference type="RefSeq" id="WP_283238582.1">
    <property type="nucleotide sequence ID" value="NZ_JASGBP010000002.1"/>
</dbReference>
<dbReference type="PROSITE" id="PS50043">
    <property type="entry name" value="HTH_LUXR_2"/>
    <property type="match status" value="1"/>
</dbReference>
<sequence>MLKLKPYKEILSYLGAMVVILVLLRWFEYRFIVLENQYEIYIGIIAVFFLFFGIWLSQKLINPKEKTIIVEKEIRISSSDFILNQTELARRNISKRELEVLRLMAQGMSNQEIAEQLFVSRNTVKTHSAKLFEKLDVKRRTQAVEKAKKLQLLPPTLA</sequence>
<evidence type="ECO:0000256" key="1">
    <source>
        <dbReference type="ARBA" id="ARBA00023015"/>
    </source>
</evidence>
<keyword evidence="2" id="KW-0238">DNA-binding</keyword>
<dbReference type="InterPro" id="IPR016032">
    <property type="entry name" value="Sig_transdc_resp-reg_C-effctor"/>
</dbReference>
<feature type="domain" description="HTH luxR-type" evidence="5">
    <location>
        <begin position="84"/>
        <end position="151"/>
    </location>
</feature>
<dbReference type="Gene3D" id="1.10.10.10">
    <property type="entry name" value="Winged helix-like DNA-binding domain superfamily/Winged helix DNA-binding domain"/>
    <property type="match status" value="1"/>
</dbReference>
<dbReference type="SMART" id="SM00421">
    <property type="entry name" value="HTH_LUXR"/>
    <property type="match status" value="1"/>
</dbReference>
<evidence type="ECO:0000256" key="2">
    <source>
        <dbReference type="ARBA" id="ARBA00023125"/>
    </source>
</evidence>
<keyword evidence="4" id="KW-0472">Membrane</keyword>
<feature type="transmembrane region" description="Helical" evidence="4">
    <location>
        <begin position="12"/>
        <end position="32"/>
    </location>
</feature>
<dbReference type="InterPro" id="IPR000792">
    <property type="entry name" value="Tscrpt_reg_LuxR_C"/>
</dbReference>
<keyword evidence="4" id="KW-0812">Transmembrane</keyword>
<dbReference type="EMBL" id="JASGBP010000002">
    <property type="protein sequence ID" value="MDI9256897.1"/>
    <property type="molecule type" value="Genomic_DNA"/>
</dbReference>
<protein>
    <submittedName>
        <fullName evidence="6">LuxR C-terminal-related transcriptional regulator</fullName>
    </submittedName>
</protein>